<dbReference type="EMBL" id="RWGY01000004">
    <property type="protein sequence ID" value="TVU45530.1"/>
    <property type="molecule type" value="Genomic_DNA"/>
</dbReference>
<dbReference type="Gramene" id="TVU45530">
    <property type="protein sequence ID" value="TVU45530"/>
    <property type="gene ID" value="EJB05_05019"/>
</dbReference>
<dbReference type="InterPro" id="IPR004147">
    <property type="entry name" value="ABC1_dom"/>
</dbReference>
<dbReference type="OrthoDB" id="427480at2759"/>
<evidence type="ECO:0000313" key="6">
    <source>
        <dbReference type="Proteomes" id="UP000324897"/>
    </source>
</evidence>
<protein>
    <recommendedName>
        <fullName evidence="3">ABC1 atypical kinase-like domain-containing protein</fullName>
    </recommendedName>
</protein>
<dbReference type="AlphaFoldDB" id="A0A5J9WDS3"/>
<dbReference type="InterPro" id="IPR045307">
    <property type="entry name" value="ADCK1_dom"/>
</dbReference>
<gene>
    <name evidence="4" type="ORF">EJB05_05019</name>
    <name evidence="5" type="ORF">EJB05_05039</name>
</gene>
<comment type="similarity">
    <text evidence="1">Belongs to the protein kinase superfamily. ADCK protein kinase family.</text>
</comment>
<accession>A0A5J9WDS3</accession>
<feature type="domain" description="ABC1 atypical kinase-like" evidence="3">
    <location>
        <begin position="148"/>
        <end position="406"/>
    </location>
</feature>
<keyword evidence="6" id="KW-1185">Reference proteome</keyword>
<evidence type="ECO:0000256" key="1">
    <source>
        <dbReference type="ARBA" id="ARBA00009670"/>
    </source>
</evidence>
<dbReference type="GO" id="GO:0007005">
    <property type="term" value="P:mitochondrion organization"/>
    <property type="evidence" value="ECO:0007669"/>
    <property type="project" value="TreeGrafter"/>
</dbReference>
<proteinExistence type="inferred from homology"/>
<dbReference type="PANTHER" id="PTHR43173">
    <property type="entry name" value="ABC1 FAMILY PROTEIN"/>
    <property type="match status" value="1"/>
</dbReference>
<keyword evidence="2" id="KW-0732">Signal</keyword>
<reference evidence="5 6" key="1">
    <citation type="journal article" date="2019" name="Sci. Rep.">
        <title>A high-quality genome of Eragrostis curvula grass provides insights into Poaceae evolution and supports new strategies to enhance forage quality.</title>
        <authorList>
            <person name="Carballo J."/>
            <person name="Santos B.A.C.M."/>
            <person name="Zappacosta D."/>
            <person name="Garbus I."/>
            <person name="Selva J.P."/>
            <person name="Gallo C.A."/>
            <person name="Diaz A."/>
            <person name="Albertini E."/>
            <person name="Caccamo M."/>
            <person name="Echenique V."/>
        </authorList>
    </citation>
    <scope>NUCLEOTIDE SEQUENCE [LARGE SCALE GENOMIC DNA]</scope>
    <source>
        <strain evidence="6">cv. Victoria</strain>
        <tissue evidence="5">Leaf</tissue>
    </source>
</reference>
<dbReference type="Gramene" id="TVU45550">
    <property type="protein sequence ID" value="TVU45550"/>
    <property type="gene ID" value="EJB05_05039"/>
</dbReference>
<evidence type="ECO:0000313" key="5">
    <source>
        <dbReference type="EMBL" id="TVU45550.1"/>
    </source>
</evidence>
<dbReference type="Pfam" id="PF03109">
    <property type="entry name" value="ABC1"/>
    <property type="match status" value="1"/>
</dbReference>
<sequence>MWRLAAKGTLSLGIAAGAAAIASSEDPAATLKVCAHLPPRLLRDSATAATIAADYTWSLWGLEQGSPAWLAAKHDAHLRSANRLQELCFRNGGIYIKLGQHIAQLVRNSPLVLFLVIPFERGIAVESLVDGFEYVVPEEYVQTMRESMLKRCPVSSYEQVKGVFAKDLGESPETFFAEFDPVPLASASLAQVHAAKTHDGQKVAVKVQHDHLTATSVVDIATVDLLVNVLHYIFPTFDYRWLVDEVRESAPKELDFLNEATNSEKCLANFRRMSPHIAGSIYAPKVYWNLSTSRILTMEFMDAKEVTDVQGIKETGIHPADVSNLVSKAFAEMIFKHGFVHCDPHAANMMVRPMPQDSRKRFGWKRPQLVLLDHGLYKELDNATRISYASLWKALVFADAKAIKENSIKLGAGDDLHALFAGVLTMRPWQRVIDPSPDHLVLDGKNTDTSELQMYASLYFSEISELLRRLPRVILLMLKTNDCLRAVNHALVGGTSLESFMIIGRVSSEAVLDAKRMSRRSILDKLMIWLEEVLLEARFLSLKLILCFMQFRKLLPS</sequence>
<dbReference type="GO" id="GO:0005743">
    <property type="term" value="C:mitochondrial inner membrane"/>
    <property type="evidence" value="ECO:0007669"/>
    <property type="project" value="TreeGrafter"/>
</dbReference>
<evidence type="ECO:0000256" key="2">
    <source>
        <dbReference type="SAM" id="SignalP"/>
    </source>
</evidence>
<name>A0A5J9WDS3_9POAL</name>
<evidence type="ECO:0000313" key="4">
    <source>
        <dbReference type="EMBL" id="TVU45530.1"/>
    </source>
</evidence>
<feature type="non-terminal residue" evidence="5">
    <location>
        <position position="1"/>
    </location>
</feature>
<dbReference type="EMBL" id="RWGY01000004">
    <property type="protein sequence ID" value="TVU45550.1"/>
    <property type="molecule type" value="Genomic_DNA"/>
</dbReference>
<dbReference type="SUPFAM" id="SSF56112">
    <property type="entry name" value="Protein kinase-like (PK-like)"/>
    <property type="match status" value="1"/>
</dbReference>
<feature type="signal peptide" evidence="2">
    <location>
        <begin position="1"/>
        <end position="20"/>
    </location>
</feature>
<dbReference type="InterPro" id="IPR051130">
    <property type="entry name" value="Mito_struct-func_regulator"/>
</dbReference>
<dbReference type="PANTHER" id="PTHR43173:SF19">
    <property type="entry name" value="AARF DOMAIN-CONTAINING PROTEIN KINASE 1"/>
    <property type="match status" value="1"/>
</dbReference>
<dbReference type="Proteomes" id="UP000324897">
    <property type="component" value="Chromosome 5"/>
</dbReference>
<evidence type="ECO:0000259" key="3">
    <source>
        <dbReference type="Pfam" id="PF03109"/>
    </source>
</evidence>
<dbReference type="CDD" id="cd13969">
    <property type="entry name" value="ADCK1-like"/>
    <property type="match status" value="1"/>
</dbReference>
<organism evidence="5 6">
    <name type="scientific">Eragrostis curvula</name>
    <name type="common">weeping love grass</name>
    <dbReference type="NCBI Taxonomy" id="38414"/>
    <lineage>
        <taxon>Eukaryota</taxon>
        <taxon>Viridiplantae</taxon>
        <taxon>Streptophyta</taxon>
        <taxon>Embryophyta</taxon>
        <taxon>Tracheophyta</taxon>
        <taxon>Spermatophyta</taxon>
        <taxon>Magnoliopsida</taxon>
        <taxon>Liliopsida</taxon>
        <taxon>Poales</taxon>
        <taxon>Poaceae</taxon>
        <taxon>PACMAD clade</taxon>
        <taxon>Chloridoideae</taxon>
        <taxon>Eragrostideae</taxon>
        <taxon>Eragrostidinae</taxon>
        <taxon>Eragrostis</taxon>
    </lineage>
</organism>
<feature type="chain" id="PRO_5044097432" description="ABC1 atypical kinase-like domain-containing protein" evidence="2">
    <location>
        <begin position="21"/>
        <end position="557"/>
    </location>
</feature>
<dbReference type="GO" id="GO:0055088">
    <property type="term" value="P:lipid homeostasis"/>
    <property type="evidence" value="ECO:0007669"/>
    <property type="project" value="TreeGrafter"/>
</dbReference>
<dbReference type="InterPro" id="IPR011009">
    <property type="entry name" value="Kinase-like_dom_sf"/>
</dbReference>
<comment type="caution">
    <text evidence="5">The sequence shown here is derived from an EMBL/GenBank/DDBJ whole genome shotgun (WGS) entry which is preliminary data.</text>
</comment>